<dbReference type="Pfam" id="PF13450">
    <property type="entry name" value="NAD_binding_8"/>
    <property type="match status" value="1"/>
</dbReference>
<dbReference type="SUPFAM" id="SSF51905">
    <property type="entry name" value="FAD/NAD(P)-binding domain"/>
    <property type="match status" value="1"/>
</dbReference>
<keyword evidence="7" id="KW-1185">Reference proteome</keyword>
<dbReference type="Proteomes" id="UP001286456">
    <property type="component" value="Unassembled WGS sequence"/>
</dbReference>
<dbReference type="PANTHER" id="PTHR11552:SF80">
    <property type="entry name" value="GMC OXIDOREDUCTASE"/>
    <property type="match status" value="1"/>
</dbReference>
<name>A0AAE0IDS5_9PEZI</name>
<dbReference type="InterPro" id="IPR007867">
    <property type="entry name" value="GMC_OxRtase_C"/>
</dbReference>
<dbReference type="GO" id="GO:0016614">
    <property type="term" value="F:oxidoreductase activity, acting on CH-OH group of donors"/>
    <property type="evidence" value="ECO:0007669"/>
    <property type="project" value="InterPro"/>
</dbReference>
<dbReference type="AlphaFoldDB" id="A0AAE0IDS5"/>
<gene>
    <name evidence="6" type="ORF">B0T19DRAFT_462735</name>
</gene>
<dbReference type="Pfam" id="PF00732">
    <property type="entry name" value="GMC_oxred_N"/>
    <property type="match status" value="1"/>
</dbReference>
<feature type="chain" id="PRO_5042097101" description="Choline dehydrogenase" evidence="3">
    <location>
        <begin position="21"/>
        <end position="665"/>
    </location>
</feature>
<comment type="caution">
    <text evidence="6">The sequence shown here is derived from an EMBL/GenBank/DDBJ whole genome shotgun (WGS) entry which is preliminary data.</text>
</comment>
<keyword evidence="2" id="KW-0274">FAD</keyword>
<reference evidence="6" key="2">
    <citation type="submission" date="2023-06" db="EMBL/GenBank/DDBJ databases">
        <authorList>
            <consortium name="Lawrence Berkeley National Laboratory"/>
            <person name="Haridas S."/>
            <person name="Hensen N."/>
            <person name="Bonometti L."/>
            <person name="Westerberg I."/>
            <person name="Brannstrom I.O."/>
            <person name="Guillou S."/>
            <person name="Cros-Aarteil S."/>
            <person name="Calhoun S."/>
            <person name="Kuo A."/>
            <person name="Mondo S."/>
            <person name="Pangilinan J."/>
            <person name="Riley R."/>
            <person name="Labutti K."/>
            <person name="Andreopoulos B."/>
            <person name="Lipzen A."/>
            <person name="Chen C."/>
            <person name="Yanf M."/>
            <person name="Daum C."/>
            <person name="Ng V."/>
            <person name="Clum A."/>
            <person name="Steindorff A."/>
            <person name="Ohm R."/>
            <person name="Martin F."/>
            <person name="Silar P."/>
            <person name="Natvig D."/>
            <person name="Lalanne C."/>
            <person name="Gautier V."/>
            <person name="Ament-Velasquez S.L."/>
            <person name="Kruys A."/>
            <person name="Hutchinson M.I."/>
            <person name="Powell A.J."/>
            <person name="Barry K."/>
            <person name="Miller A.N."/>
            <person name="Grigoriev I.V."/>
            <person name="Debuchy R."/>
            <person name="Gladieux P."/>
            <person name="Thoren M.H."/>
            <person name="Johannesson H."/>
        </authorList>
    </citation>
    <scope>NUCLEOTIDE SEQUENCE</scope>
    <source>
        <strain evidence="6">SMH4131-1</strain>
    </source>
</reference>
<protein>
    <recommendedName>
        <fullName evidence="8">Choline dehydrogenase</fullName>
    </recommendedName>
</protein>
<keyword evidence="3" id="KW-0732">Signal</keyword>
<dbReference type="PANTHER" id="PTHR11552">
    <property type="entry name" value="GLUCOSE-METHANOL-CHOLINE GMC OXIDOREDUCTASE"/>
    <property type="match status" value="1"/>
</dbReference>
<proteinExistence type="inferred from homology"/>
<comment type="cofactor">
    <cofactor evidence="2">
        <name>FAD</name>
        <dbReference type="ChEBI" id="CHEBI:57692"/>
    </cofactor>
</comment>
<dbReference type="PIRSF" id="PIRSF000137">
    <property type="entry name" value="Alcohol_oxidase"/>
    <property type="match status" value="1"/>
</dbReference>
<dbReference type="InterPro" id="IPR036188">
    <property type="entry name" value="FAD/NAD-bd_sf"/>
</dbReference>
<evidence type="ECO:0000313" key="6">
    <source>
        <dbReference type="EMBL" id="KAK3323260.1"/>
    </source>
</evidence>
<dbReference type="Pfam" id="PF05199">
    <property type="entry name" value="GMC_oxred_C"/>
    <property type="match status" value="1"/>
</dbReference>
<evidence type="ECO:0000259" key="4">
    <source>
        <dbReference type="Pfam" id="PF00732"/>
    </source>
</evidence>
<evidence type="ECO:0000259" key="5">
    <source>
        <dbReference type="Pfam" id="PF05199"/>
    </source>
</evidence>
<comment type="similarity">
    <text evidence="1">Belongs to the GMC oxidoreductase family.</text>
</comment>
<feature type="domain" description="Glucose-methanol-choline oxidoreductase C-terminal" evidence="5">
    <location>
        <begin position="496"/>
        <end position="625"/>
    </location>
</feature>
<dbReference type="SUPFAM" id="SSF54373">
    <property type="entry name" value="FAD-linked reductases, C-terminal domain"/>
    <property type="match status" value="1"/>
</dbReference>
<feature type="domain" description="Glucose-methanol-choline oxidoreductase N-terminal" evidence="4">
    <location>
        <begin position="106"/>
        <end position="389"/>
    </location>
</feature>
<evidence type="ECO:0008006" key="8">
    <source>
        <dbReference type="Google" id="ProtNLM"/>
    </source>
</evidence>
<dbReference type="InterPro" id="IPR000172">
    <property type="entry name" value="GMC_OxRdtase_N"/>
</dbReference>
<feature type="signal peptide" evidence="3">
    <location>
        <begin position="1"/>
        <end position="20"/>
    </location>
</feature>
<dbReference type="InterPro" id="IPR012132">
    <property type="entry name" value="GMC_OxRdtase"/>
</dbReference>
<evidence type="ECO:0000256" key="3">
    <source>
        <dbReference type="SAM" id="SignalP"/>
    </source>
</evidence>
<dbReference type="Gene3D" id="3.30.560.10">
    <property type="entry name" value="Glucose Oxidase, domain 3"/>
    <property type="match status" value="1"/>
</dbReference>
<dbReference type="Gene3D" id="3.50.50.60">
    <property type="entry name" value="FAD/NAD(P)-binding domain"/>
    <property type="match status" value="1"/>
</dbReference>
<dbReference type="GO" id="GO:0050660">
    <property type="term" value="F:flavin adenine dinucleotide binding"/>
    <property type="evidence" value="ECO:0007669"/>
    <property type="project" value="InterPro"/>
</dbReference>
<evidence type="ECO:0000256" key="1">
    <source>
        <dbReference type="ARBA" id="ARBA00010790"/>
    </source>
</evidence>
<evidence type="ECO:0000256" key="2">
    <source>
        <dbReference type="PIRSR" id="PIRSR000137-2"/>
    </source>
</evidence>
<sequence length="665" mass="73163">MVLLSYLLSIAAGCVALAHAEENARRPVLEGYEYIVVGSGAGGGVVAARLAMAGHKTLLIEAGPRDLVGPNNPAYHVPAYHARASEDPHWAWSFRAPHKPYLNDDFYPRTSTLGGSTAGCGLVAMYPFDRDLAYIQRLTGDDGWSPASMRARFADKVERKQYPLGDLDGHGTTGWLPTEIPPLGSDLENDPQLLSILTGAASAALNQTLISTSFRTGDLNALTRDRDTRRGDMYQVPLSTQSGARIGTRDLINSVYDAKKITGEKTYPLDIRMNCLATKILIEDNYAYGVAFRDGPFLYRASPRADQNEILRSAPHWYKKGGIAYATREVIISAGVFNSPQLLKLSGIGPKEELSKSIHRTKKGYTPFGNKKSGILFLDRPGVGENLRDVYQTSVVARLPETWAATRHYELSEYDKGPYVRAGVTAALLYRSSTADPNDGGGPDMMLYGGPVAHYGYPRNYSKPQVNDSYWSWTAVRTRPRDAPGGQILFNERWGTNPRDPPRVHFDYFPVGYANASKDRAAMVEGLAIARKAFAAAPGIDWNKAVEVKPGMNQTGEWEVNNYVRHNSFGGHATGTCKIGTSEDKMAVVDSKFRVYGIKRLRVVDGSVFPKPLGAPPLIATYLAAEKAAEDILETVEEQPWMDKYAREPWYRPGMGKRANNDDGR</sequence>
<feature type="binding site" evidence="2">
    <location>
        <position position="606"/>
    </location>
    <ligand>
        <name>FAD</name>
        <dbReference type="ChEBI" id="CHEBI:57692"/>
    </ligand>
</feature>
<accession>A0AAE0IDS5</accession>
<dbReference type="EMBL" id="JAUEPO010000004">
    <property type="protein sequence ID" value="KAK3323260.1"/>
    <property type="molecule type" value="Genomic_DNA"/>
</dbReference>
<keyword evidence="2" id="KW-0285">Flavoprotein</keyword>
<evidence type="ECO:0000313" key="7">
    <source>
        <dbReference type="Proteomes" id="UP001286456"/>
    </source>
</evidence>
<reference evidence="6" key="1">
    <citation type="journal article" date="2023" name="Mol. Phylogenet. Evol.">
        <title>Genome-scale phylogeny and comparative genomics of the fungal order Sordariales.</title>
        <authorList>
            <person name="Hensen N."/>
            <person name="Bonometti L."/>
            <person name="Westerberg I."/>
            <person name="Brannstrom I.O."/>
            <person name="Guillou S."/>
            <person name="Cros-Aarteil S."/>
            <person name="Calhoun S."/>
            <person name="Haridas S."/>
            <person name="Kuo A."/>
            <person name="Mondo S."/>
            <person name="Pangilinan J."/>
            <person name="Riley R."/>
            <person name="LaButti K."/>
            <person name="Andreopoulos B."/>
            <person name="Lipzen A."/>
            <person name="Chen C."/>
            <person name="Yan M."/>
            <person name="Daum C."/>
            <person name="Ng V."/>
            <person name="Clum A."/>
            <person name="Steindorff A."/>
            <person name="Ohm R.A."/>
            <person name="Martin F."/>
            <person name="Silar P."/>
            <person name="Natvig D.O."/>
            <person name="Lalanne C."/>
            <person name="Gautier V."/>
            <person name="Ament-Velasquez S.L."/>
            <person name="Kruys A."/>
            <person name="Hutchinson M.I."/>
            <person name="Powell A.J."/>
            <person name="Barry K."/>
            <person name="Miller A.N."/>
            <person name="Grigoriev I.V."/>
            <person name="Debuchy R."/>
            <person name="Gladieux P."/>
            <person name="Hiltunen Thoren M."/>
            <person name="Johannesson H."/>
        </authorList>
    </citation>
    <scope>NUCLEOTIDE SEQUENCE</scope>
    <source>
        <strain evidence="6">SMH4131-1</strain>
    </source>
</reference>
<organism evidence="6 7">
    <name type="scientific">Cercophora scortea</name>
    <dbReference type="NCBI Taxonomy" id="314031"/>
    <lineage>
        <taxon>Eukaryota</taxon>
        <taxon>Fungi</taxon>
        <taxon>Dikarya</taxon>
        <taxon>Ascomycota</taxon>
        <taxon>Pezizomycotina</taxon>
        <taxon>Sordariomycetes</taxon>
        <taxon>Sordariomycetidae</taxon>
        <taxon>Sordariales</taxon>
        <taxon>Lasiosphaeriaceae</taxon>
        <taxon>Cercophora</taxon>
    </lineage>
</organism>